<protein>
    <submittedName>
        <fullName evidence="1">Uncharacterized protein</fullName>
    </submittedName>
</protein>
<keyword evidence="2" id="KW-1185">Reference proteome</keyword>
<sequence>MVTKSPSLVMRGNPPSALHEPDPLELVTLFNEMLASIDIALGDRTKPYFLVVDGQSDIDDEQAAQAGGDLSTDPRIRVQTASGWQMMDPANGVGNRIGRNSIGFQAAKYILSEGYPLVYLVDLGTAGRPIEDWMGDGKDSELYVALKTVVETALSSLELVAAGITELSGFGWAQGGSNNMDSFEEYKEKLRTFFIDLLPTESWFSLRTPVAMQDIGTATGFNKMDGVITQDMMAEFPYILVYRTNDLARDFPGDGGNHLTGPAMDEAGRRMGANLLTRRPALPFTDKSKVFGEFTMWLEPFQGYGMKAIYDAATGQARLAAFNGSVGASSTNYLGWDFVAPGAARAVLRSSVAVDLLGPAATVEGNLFVGDVLRVSDIGHVRVGEFTAAQFDDPAAPVNTHDGKGRGALAVNVTNQALMRASGGGDTSGWYGTYPDFFQTPDGEEVPLAPIADRQPAVFETFEGFEAWRNAPPAAVPNKAMAFADGVSFKKDSSAPASAYLNLWVPPDDILTTNHMGSSSDIASDFKGIAEEMIRMSGLKGWIAHFKAPPDGTPFRYSYLDFLTTGRIVRIRGDRNAEFFPEERFQVFDCDGSTTMFDLNPAIWAYDGSSEGFQAGVIAADGSTETKLTVGTDISIAQVGGVWRLTTTTAPAGGTKLKVISARSAMSFSAGGTGAELHWDGHFRINLSESGQVKSAGGRSGLAPKGIDHLRHGGIVHIYGSPTSNFEAPFLDQRGDSGFVPVDFKTMIGNGVIIADYLCDCGIYVSGGGAAGDTSDDPLMCVLPSLLTRGTGQVLKDTREMNYGYAPYVFGVDQYGGYVNAAQDGISQGQNFVINHARFVKTRRTPVDLRASNHPVTINHLSVEDFGYEPDGEGGLNAVNGAEGIWFNSSRGATVKQAEFTLREWPAPEGFVVRFEGDECYGNRFEGVAIGYDNLVRNRVTSTAAAANSVHIRHTDATTLYTTEGGTAIDNVRHIFENMDTDERIARLHVPKIFLTEIYHGGETPPAQLNRKLEYTRDDNGYVEFTLDVQSTGWTFTPSGKTVRVSLPFTAASLEGQSFLCKALPISGLGKTGTNIELVGEIPNGQSYMEFRWRDLSGTSGGLLTDNDHTSNIRLKATGRYRAVANGIS</sequence>
<dbReference type="EMBL" id="CP018076">
    <property type="protein sequence ID" value="APE43422.1"/>
    <property type="molecule type" value="Genomic_DNA"/>
</dbReference>
<dbReference type="GO" id="GO:0016788">
    <property type="term" value="F:hydrolase activity, acting on ester bonds"/>
    <property type="evidence" value="ECO:0007669"/>
    <property type="project" value="UniProtKB-ARBA"/>
</dbReference>
<dbReference type="Gene3D" id="3.40.50.1110">
    <property type="entry name" value="SGNH hydrolase"/>
    <property type="match status" value="1"/>
</dbReference>
<dbReference type="AlphaFoldDB" id="A0A1J0WH13"/>
<dbReference type="STRING" id="1917485.BOO69_08325"/>
<dbReference type="InterPro" id="IPR036514">
    <property type="entry name" value="SGNH_hydro_sf"/>
</dbReference>
<evidence type="ECO:0000313" key="2">
    <source>
        <dbReference type="Proteomes" id="UP000181897"/>
    </source>
</evidence>
<proteinExistence type="predicted"/>
<name>A0A1J0WH13_9RHOB</name>
<dbReference type="Proteomes" id="UP000181897">
    <property type="component" value="Chromosome"/>
</dbReference>
<accession>A0A1J0WH13</accession>
<evidence type="ECO:0000313" key="1">
    <source>
        <dbReference type="EMBL" id="APE43422.1"/>
    </source>
</evidence>
<organism evidence="1 2">
    <name type="scientific">Sulfitobacter alexandrii</name>
    <dbReference type="NCBI Taxonomy" id="1917485"/>
    <lineage>
        <taxon>Bacteria</taxon>
        <taxon>Pseudomonadati</taxon>
        <taxon>Pseudomonadota</taxon>
        <taxon>Alphaproteobacteria</taxon>
        <taxon>Rhodobacterales</taxon>
        <taxon>Roseobacteraceae</taxon>
        <taxon>Sulfitobacter</taxon>
    </lineage>
</organism>
<gene>
    <name evidence="1" type="ORF">BOO69_08325</name>
</gene>
<dbReference type="KEGG" id="suam:BOO69_08325"/>
<reference evidence="1 2" key="1">
    <citation type="submission" date="2016-11" db="EMBL/GenBank/DDBJ databases">
        <title>Complete genome sequence of Sulfitobacter sp. AM1-D1, a toxic bacteria associated with marine dinoflagellate Alexandrium minutum in East China Sea.</title>
        <authorList>
            <person name="Yang Q."/>
            <person name="Zhang X."/>
            <person name="Tian X."/>
        </authorList>
    </citation>
    <scope>NUCLEOTIDE SEQUENCE [LARGE SCALE GENOMIC DNA]</scope>
    <source>
        <strain evidence="1 2">AM1-D1</strain>
    </source>
</reference>
<dbReference type="SUPFAM" id="SSF52266">
    <property type="entry name" value="SGNH hydrolase"/>
    <property type="match status" value="1"/>
</dbReference>